<dbReference type="RefSeq" id="WP_323333389.1">
    <property type="nucleotide sequence ID" value="NZ_JAYFSI010000011.1"/>
</dbReference>
<evidence type="ECO:0000256" key="3">
    <source>
        <dbReference type="ARBA" id="ARBA00023163"/>
    </source>
</evidence>
<reference evidence="5 6" key="1">
    <citation type="submission" date="2023-12" db="EMBL/GenBank/DDBJ databases">
        <title>Amycolatopsis sp. V23-08.</title>
        <authorList>
            <person name="Somphong A."/>
        </authorList>
    </citation>
    <scope>NUCLEOTIDE SEQUENCE [LARGE SCALE GENOMIC DNA]</scope>
    <source>
        <strain evidence="5 6">V23-08</strain>
    </source>
</reference>
<gene>
    <name evidence="5" type="ORF">VA596_36660</name>
</gene>
<dbReference type="PROSITE" id="PS01117">
    <property type="entry name" value="HTH_MARR_1"/>
    <property type="match status" value="1"/>
</dbReference>
<evidence type="ECO:0000313" key="6">
    <source>
        <dbReference type="Proteomes" id="UP001304298"/>
    </source>
</evidence>
<keyword evidence="6" id="KW-1185">Reference proteome</keyword>
<feature type="domain" description="HTH marR-type" evidence="4">
    <location>
        <begin position="32"/>
        <end position="165"/>
    </location>
</feature>
<sequence length="176" mass="19097">MSDQPADLDYLSFVDYAIGKTQAELPSTDPVAMRLGLTLHRLTGALVYDWESTVHRPRGLSWAGFRVLFVLWLAGPLESRHVARLAGMSRAAVSALVKTLEGNGLVTRTQVPRDRRAVSLAITPTGHAAVTDAYQAHNQREQAWASSLTPEERTVLIGLLEKLTTGPAAAAAQRLT</sequence>
<dbReference type="PANTHER" id="PTHR33164">
    <property type="entry name" value="TRANSCRIPTIONAL REGULATOR, MARR FAMILY"/>
    <property type="match status" value="1"/>
</dbReference>
<evidence type="ECO:0000313" key="5">
    <source>
        <dbReference type="EMBL" id="MEA5365114.1"/>
    </source>
</evidence>
<dbReference type="SMART" id="SM00347">
    <property type="entry name" value="HTH_MARR"/>
    <property type="match status" value="1"/>
</dbReference>
<dbReference type="InterPro" id="IPR036388">
    <property type="entry name" value="WH-like_DNA-bd_sf"/>
</dbReference>
<proteinExistence type="predicted"/>
<dbReference type="InterPro" id="IPR000835">
    <property type="entry name" value="HTH_MarR-typ"/>
</dbReference>
<dbReference type="EMBL" id="JAYFSI010000011">
    <property type="protein sequence ID" value="MEA5365114.1"/>
    <property type="molecule type" value="Genomic_DNA"/>
</dbReference>
<keyword evidence="1" id="KW-0805">Transcription regulation</keyword>
<dbReference type="Pfam" id="PF01047">
    <property type="entry name" value="MarR"/>
    <property type="match status" value="1"/>
</dbReference>
<evidence type="ECO:0000256" key="1">
    <source>
        <dbReference type="ARBA" id="ARBA00023015"/>
    </source>
</evidence>
<dbReference type="Proteomes" id="UP001304298">
    <property type="component" value="Unassembled WGS sequence"/>
</dbReference>
<name>A0ABU5RH79_9PSEU</name>
<comment type="caution">
    <text evidence="5">The sequence shown here is derived from an EMBL/GenBank/DDBJ whole genome shotgun (WGS) entry which is preliminary data.</text>
</comment>
<accession>A0ABU5RH79</accession>
<dbReference type="Gene3D" id="1.10.10.10">
    <property type="entry name" value="Winged helix-like DNA-binding domain superfamily/Winged helix DNA-binding domain"/>
    <property type="match status" value="1"/>
</dbReference>
<keyword evidence="3" id="KW-0804">Transcription</keyword>
<dbReference type="InterPro" id="IPR036390">
    <property type="entry name" value="WH_DNA-bd_sf"/>
</dbReference>
<dbReference type="PANTHER" id="PTHR33164:SF43">
    <property type="entry name" value="HTH-TYPE TRANSCRIPTIONAL REPRESSOR YETL"/>
    <property type="match status" value="1"/>
</dbReference>
<organism evidence="5 6">
    <name type="scientific">Amycolatopsis heterodermiae</name>
    <dbReference type="NCBI Taxonomy" id="3110235"/>
    <lineage>
        <taxon>Bacteria</taxon>
        <taxon>Bacillati</taxon>
        <taxon>Actinomycetota</taxon>
        <taxon>Actinomycetes</taxon>
        <taxon>Pseudonocardiales</taxon>
        <taxon>Pseudonocardiaceae</taxon>
        <taxon>Amycolatopsis</taxon>
    </lineage>
</organism>
<evidence type="ECO:0000256" key="2">
    <source>
        <dbReference type="ARBA" id="ARBA00023125"/>
    </source>
</evidence>
<protein>
    <submittedName>
        <fullName evidence="5">MarR family transcriptional regulator</fullName>
    </submittedName>
</protein>
<dbReference type="PRINTS" id="PR00598">
    <property type="entry name" value="HTHMARR"/>
</dbReference>
<keyword evidence="2" id="KW-0238">DNA-binding</keyword>
<dbReference type="SUPFAM" id="SSF46785">
    <property type="entry name" value="Winged helix' DNA-binding domain"/>
    <property type="match status" value="1"/>
</dbReference>
<dbReference type="PROSITE" id="PS50995">
    <property type="entry name" value="HTH_MARR_2"/>
    <property type="match status" value="1"/>
</dbReference>
<dbReference type="InterPro" id="IPR023187">
    <property type="entry name" value="Tscrpt_reg_MarR-type_CS"/>
</dbReference>
<evidence type="ECO:0000259" key="4">
    <source>
        <dbReference type="PROSITE" id="PS50995"/>
    </source>
</evidence>
<dbReference type="InterPro" id="IPR039422">
    <property type="entry name" value="MarR/SlyA-like"/>
</dbReference>